<dbReference type="EMBL" id="FORU01000004">
    <property type="protein sequence ID" value="SFJ20136.1"/>
    <property type="molecule type" value="Genomic_DNA"/>
</dbReference>
<protein>
    <recommendedName>
        <fullName evidence="3">Lipoprotein</fullName>
    </recommendedName>
</protein>
<organism evidence="1 2">
    <name type="scientific">Myroides guanonis</name>
    <dbReference type="NCBI Taxonomy" id="1150112"/>
    <lineage>
        <taxon>Bacteria</taxon>
        <taxon>Pseudomonadati</taxon>
        <taxon>Bacteroidota</taxon>
        <taxon>Flavobacteriia</taxon>
        <taxon>Flavobacteriales</taxon>
        <taxon>Flavobacteriaceae</taxon>
        <taxon>Myroides</taxon>
    </lineage>
</organism>
<gene>
    <name evidence="1" type="ORF">SAMN04487893_104101</name>
</gene>
<dbReference type="RefSeq" id="WP_090678393.1">
    <property type="nucleotide sequence ID" value="NZ_FORU01000004.1"/>
</dbReference>
<dbReference type="PROSITE" id="PS51257">
    <property type="entry name" value="PROKAR_LIPOPROTEIN"/>
    <property type="match status" value="1"/>
</dbReference>
<evidence type="ECO:0008006" key="3">
    <source>
        <dbReference type="Google" id="ProtNLM"/>
    </source>
</evidence>
<evidence type="ECO:0000313" key="2">
    <source>
        <dbReference type="Proteomes" id="UP000243887"/>
    </source>
</evidence>
<proteinExistence type="predicted"/>
<keyword evidence="2" id="KW-1185">Reference proteome</keyword>
<evidence type="ECO:0000313" key="1">
    <source>
        <dbReference type="EMBL" id="SFJ20136.1"/>
    </source>
</evidence>
<reference evidence="2" key="1">
    <citation type="submission" date="2016-10" db="EMBL/GenBank/DDBJ databases">
        <authorList>
            <person name="Varghese N."/>
            <person name="Submissions S."/>
        </authorList>
    </citation>
    <scope>NUCLEOTIDE SEQUENCE [LARGE SCALE GENOMIC DNA]</scope>
    <source>
        <strain evidence="2">DSM 26542</strain>
    </source>
</reference>
<sequence>MRYFFVFFMIVLFVSCSRDNGDETIFNSNQIQRELGKEESLIDFMNIDRLDKDSSIAQNLLNNINYPTEDLDLDNIKKATYGWTNFLVFEIPFKINPDKRLSVFNINNDYLTTITELNTIDDNLISVMVTSTDEEVLYRFDMQNGERFANFEDVNFGYQLQRFIYSNFNEIIEIEGYKYPAMDNCGKYSFSVCMECGYEVCDQDWRCRVASSVSGPLFAAGLAITCGISQIF</sequence>
<dbReference type="Proteomes" id="UP000243887">
    <property type="component" value="Unassembled WGS sequence"/>
</dbReference>
<accession>A0A1I3PGJ9</accession>
<name>A0A1I3PGJ9_9FLAO</name>
<dbReference type="OrthoDB" id="9993389at2"/>
<dbReference type="AlphaFoldDB" id="A0A1I3PGJ9"/>